<organism evidence="1 2">
    <name type="scientific">Rhizoctonia solani</name>
    <dbReference type="NCBI Taxonomy" id="456999"/>
    <lineage>
        <taxon>Eukaryota</taxon>
        <taxon>Fungi</taxon>
        <taxon>Dikarya</taxon>
        <taxon>Basidiomycota</taxon>
        <taxon>Agaricomycotina</taxon>
        <taxon>Agaricomycetes</taxon>
        <taxon>Cantharellales</taxon>
        <taxon>Ceratobasidiaceae</taxon>
        <taxon>Rhizoctonia</taxon>
    </lineage>
</organism>
<accession>A0A8H3CX90</accession>
<protein>
    <submittedName>
        <fullName evidence="1">Uncharacterized protein</fullName>
    </submittedName>
</protein>
<dbReference type="Proteomes" id="UP000663888">
    <property type="component" value="Unassembled WGS sequence"/>
</dbReference>
<name>A0A8H3CX90_9AGAM</name>
<evidence type="ECO:0000313" key="2">
    <source>
        <dbReference type="Proteomes" id="UP000663888"/>
    </source>
</evidence>
<proteinExistence type="predicted"/>
<sequence length="159" mass="18515">MSALPLVDFTSHLLRALPSVEPDTSSTKSPLVRRRWYYRHEAFADYLQWCYNANVIMLPLDLKRKFESTIAAARGHESAIAVIVTNNQVPEARFVAHGYLRALRVLRCHLKDQVLDGVALDERFNVKVAREISRRLEMARNPGLYHRDVRQRRSERMSR</sequence>
<comment type="caution">
    <text evidence="1">The sequence shown here is derived from an EMBL/GenBank/DDBJ whole genome shotgun (WGS) entry which is preliminary data.</text>
</comment>
<gene>
    <name evidence="1" type="ORF">RDB_LOCUS156456</name>
</gene>
<reference evidence="1" key="1">
    <citation type="submission" date="2021-01" db="EMBL/GenBank/DDBJ databases">
        <authorList>
            <person name="Kaushik A."/>
        </authorList>
    </citation>
    <scope>NUCLEOTIDE SEQUENCE</scope>
    <source>
        <strain evidence="1">AG4-R118</strain>
    </source>
</reference>
<dbReference type="AlphaFoldDB" id="A0A8H3CX90"/>
<dbReference type="EMBL" id="CAJMWX010001722">
    <property type="protein sequence ID" value="CAE6503268.1"/>
    <property type="molecule type" value="Genomic_DNA"/>
</dbReference>
<evidence type="ECO:0000313" key="1">
    <source>
        <dbReference type="EMBL" id="CAE6503268.1"/>
    </source>
</evidence>